<reference evidence="1 2" key="1">
    <citation type="submission" date="2019-05" db="EMBL/GenBank/DDBJ databases">
        <title>Another draft genome of Portunus trituberculatus and its Hox gene families provides insights of decapod evolution.</title>
        <authorList>
            <person name="Jeong J.-H."/>
            <person name="Song I."/>
            <person name="Kim S."/>
            <person name="Choi T."/>
            <person name="Kim D."/>
            <person name="Ryu S."/>
            <person name="Kim W."/>
        </authorList>
    </citation>
    <scope>NUCLEOTIDE SEQUENCE [LARGE SCALE GENOMIC DNA]</scope>
    <source>
        <tissue evidence="1">Muscle</tissue>
    </source>
</reference>
<organism evidence="1 2">
    <name type="scientific">Portunus trituberculatus</name>
    <name type="common">Swimming crab</name>
    <name type="synonym">Neptunus trituberculatus</name>
    <dbReference type="NCBI Taxonomy" id="210409"/>
    <lineage>
        <taxon>Eukaryota</taxon>
        <taxon>Metazoa</taxon>
        <taxon>Ecdysozoa</taxon>
        <taxon>Arthropoda</taxon>
        <taxon>Crustacea</taxon>
        <taxon>Multicrustacea</taxon>
        <taxon>Malacostraca</taxon>
        <taxon>Eumalacostraca</taxon>
        <taxon>Eucarida</taxon>
        <taxon>Decapoda</taxon>
        <taxon>Pleocyemata</taxon>
        <taxon>Brachyura</taxon>
        <taxon>Eubrachyura</taxon>
        <taxon>Portunoidea</taxon>
        <taxon>Portunidae</taxon>
        <taxon>Portuninae</taxon>
        <taxon>Portunus</taxon>
    </lineage>
</organism>
<dbReference type="EMBL" id="VSRR010119305">
    <property type="protein sequence ID" value="MPC99660.1"/>
    <property type="molecule type" value="Genomic_DNA"/>
</dbReference>
<evidence type="ECO:0000313" key="2">
    <source>
        <dbReference type="Proteomes" id="UP000324222"/>
    </source>
</evidence>
<name>A0A5B7JS85_PORTR</name>
<proteinExistence type="predicted"/>
<comment type="caution">
    <text evidence="1">The sequence shown here is derived from an EMBL/GenBank/DDBJ whole genome shotgun (WGS) entry which is preliminary data.</text>
</comment>
<keyword evidence="2" id="KW-1185">Reference proteome</keyword>
<dbReference type="AlphaFoldDB" id="A0A5B7JS85"/>
<dbReference type="Proteomes" id="UP000324222">
    <property type="component" value="Unassembled WGS sequence"/>
</dbReference>
<evidence type="ECO:0000313" key="1">
    <source>
        <dbReference type="EMBL" id="MPC99660.1"/>
    </source>
</evidence>
<gene>
    <name evidence="1" type="ORF">E2C01_095088</name>
</gene>
<protein>
    <submittedName>
        <fullName evidence="1">Uncharacterized protein</fullName>
    </submittedName>
</protein>
<accession>A0A5B7JS85</accession>
<sequence>MDVVFYSLHRYISHATFLCLQDSAGQRNTASRTDITQVTCGSPVCKGPRHHTLPGESDGSQTKITKATGSEKTWFSMILAASGIAFRGYT</sequence>